<evidence type="ECO:0000313" key="2">
    <source>
        <dbReference type="EMBL" id="PMD16819.1"/>
    </source>
</evidence>
<evidence type="ECO:0000313" key="3">
    <source>
        <dbReference type="Proteomes" id="UP000235672"/>
    </source>
</evidence>
<dbReference type="EMBL" id="KZ613503">
    <property type="protein sequence ID" value="PMD16819.1"/>
    <property type="molecule type" value="Genomic_DNA"/>
</dbReference>
<sequence>MTPAPKINPSKSKPLTPSPLKTQDIIKIQQTIISQREQRIKDLEAEDAESKLKLQLEPQVLNPERISPRLGVRASSFGSLDSNCMIGISVANKVERSPTLIKEDFPETVRAPEMPSRARKRAALVESVPSVSGMVGEHSNFGGLRISISSSTDDGYAAEIEGGGLNAKKNRQEAKKSVLKLETRKAASKKDGENVEKILYDYWW</sequence>
<name>A0A2J6PS60_9HELO</name>
<protein>
    <submittedName>
        <fullName evidence="2">Uncharacterized protein</fullName>
    </submittedName>
</protein>
<dbReference type="AlphaFoldDB" id="A0A2J6PS60"/>
<reference evidence="2 3" key="1">
    <citation type="submission" date="2016-05" db="EMBL/GenBank/DDBJ databases">
        <title>A degradative enzymes factory behind the ericoid mycorrhizal symbiosis.</title>
        <authorList>
            <consortium name="DOE Joint Genome Institute"/>
            <person name="Martino E."/>
            <person name="Morin E."/>
            <person name="Grelet G."/>
            <person name="Kuo A."/>
            <person name="Kohler A."/>
            <person name="Daghino S."/>
            <person name="Barry K."/>
            <person name="Choi C."/>
            <person name="Cichocki N."/>
            <person name="Clum A."/>
            <person name="Copeland A."/>
            <person name="Hainaut M."/>
            <person name="Haridas S."/>
            <person name="Labutti K."/>
            <person name="Lindquist E."/>
            <person name="Lipzen A."/>
            <person name="Khouja H.-R."/>
            <person name="Murat C."/>
            <person name="Ohm R."/>
            <person name="Olson A."/>
            <person name="Spatafora J."/>
            <person name="Veneault-Fourrey C."/>
            <person name="Henrissat B."/>
            <person name="Grigoriev I."/>
            <person name="Martin F."/>
            <person name="Perotto S."/>
        </authorList>
    </citation>
    <scope>NUCLEOTIDE SEQUENCE [LARGE SCALE GENOMIC DNA]</scope>
    <source>
        <strain evidence="2 3">UAMH 7357</strain>
    </source>
</reference>
<organism evidence="2 3">
    <name type="scientific">Hyaloscypha hepaticicola</name>
    <dbReference type="NCBI Taxonomy" id="2082293"/>
    <lineage>
        <taxon>Eukaryota</taxon>
        <taxon>Fungi</taxon>
        <taxon>Dikarya</taxon>
        <taxon>Ascomycota</taxon>
        <taxon>Pezizomycotina</taxon>
        <taxon>Leotiomycetes</taxon>
        <taxon>Helotiales</taxon>
        <taxon>Hyaloscyphaceae</taxon>
        <taxon>Hyaloscypha</taxon>
    </lineage>
</organism>
<feature type="compositionally biased region" description="Low complexity" evidence="1">
    <location>
        <begin position="9"/>
        <end position="21"/>
    </location>
</feature>
<dbReference type="Proteomes" id="UP000235672">
    <property type="component" value="Unassembled WGS sequence"/>
</dbReference>
<feature type="region of interest" description="Disordered" evidence="1">
    <location>
        <begin position="1"/>
        <end position="21"/>
    </location>
</feature>
<keyword evidence="3" id="KW-1185">Reference proteome</keyword>
<accession>A0A2J6PS60</accession>
<gene>
    <name evidence="2" type="ORF">NA56DRAFT_708389</name>
</gene>
<evidence type="ECO:0000256" key="1">
    <source>
        <dbReference type="SAM" id="MobiDB-lite"/>
    </source>
</evidence>
<proteinExistence type="predicted"/>